<keyword evidence="6" id="KW-0479">Metal-binding</keyword>
<comment type="pathway">
    <text evidence="2">Protein modification; protein ubiquitination.</text>
</comment>
<evidence type="ECO:0000256" key="3">
    <source>
        <dbReference type="ARBA" id="ARBA00009119"/>
    </source>
</evidence>
<keyword evidence="5" id="KW-0808">Transferase</keyword>
<dbReference type="Pfam" id="PF21362">
    <property type="entry name" value="Sina_RING"/>
    <property type="match status" value="1"/>
</dbReference>
<evidence type="ECO:0000256" key="10">
    <source>
        <dbReference type="ARBA" id="ARBA00024004"/>
    </source>
</evidence>
<dbReference type="InterPro" id="IPR049548">
    <property type="entry name" value="Sina-like_RING"/>
</dbReference>
<dbReference type="PANTHER" id="PTHR46632">
    <property type="entry name" value="E3 UBIQUITIN-PROTEIN LIGASE SINA-LIKE 4"/>
    <property type="match status" value="1"/>
</dbReference>
<dbReference type="Gramene" id="OPUNC01G01270.2">
    <property type="protein sequence ID" value="OPUNC01G01270.2"/>
    <property type="gene ID" value="OPUNC01G01270"/>
</dbReference>
<evidence type="ECO:0000256" key="8">
    <source>
        <dbReference type="ARBA" id="ARBA00022786"/>
    </source>
</evidence>
<reference evidence="13" key="1">
    <citation type="submission" date="2015-04" db="UniProtKB">
        <authorList>
            <consortium name="EnsemblPlants"/>
        </authorList>
    </citation>
    <scope>IDENTIFICATION</scope>
</reference>
<evidence type="ECO:0000256" key="6">
    <source>
        <dbReference type="ARBA" id="ARBA00022723"/>
    </source>
</evidence>
<keyword evidence="8" id="KW-0833">Ubl conjugation pathway</keyword>
<proteinExistence type="inferred from homology"/>
<evidence type="ECO:0000256" key="11">
    <source>
        <dbReference type="PROSITE-ProRule" id="PRU00455"/>
    </source>
</evidence>
<dbReference type="InterPro" id="IPR013083">
    <property type="entry name" value="Znf_RING/FYVE/PHD"/>
</dbReference>
<feature type="domain" description="SIAH-type" evidence="12">
    <location>
        <begin position="74"/>
        <end position="132"/>
    </location>
</feature>
<dbReference type="GO" id="GO:0061630">
    <property type="term" value="F:ubiquitin protein ligase activity"/>
    <property type="evidence" value="ECO:0007669"/>
    <property type="project" value="UniProtKB-EC"/>
</dbReference>
<keyword evidence="7 11" id="KW-0863">Zinc-finger</keyword>
<reference evidence="13" key="2">
    <citation type="submission" date="2018-05" db="EMBL/GenBank/DDBJ databases">
        <title>OpunRS2 (Oryza punctata Reference Sequence Version 2).</title>
        <authorList>
            <person name="Zhang J."/>
            <person name="Kudrna D."/>
            <person name="Lee S."/>
            <person name="Talag J."/>
            <person name="Welchert J."/>
            <person name="Wing R.A."/>
        </authorList>
    </citation>
    <scope>NUCLEOTIDE SEQUENCE [LARGE SCALE GENOMIC DNA]</scope>
</reference>
<dbReference type="PROSITE" id="PS51081">
    <property type="entry name" value="ZF_SIAH"/>
    <property type="match status" value="1"/>
</dbReference>
<accession>A0A0E0JDH2</accession>
<comment type="function">
    <text evidence="10">E3 ubiquitin-protein ligase that mediates ubiquitination and subsequent proteasomal degradation of target proteins. E3 ubiquitin ligases accept ubiquitin from an E2 ubiquitin-conjugating enzyme in the form of a thioester and then directly transfers the ubiquitin to targeted substrates. It probably triggers the ubiquitin-mediated degradation of different substrates.</text>
</comment>
<dbReference type="SUPFAM" id="SSF49599">
    <property type="entry name" value="TRAF domain-like"/>
    <property type="match status" value="1"/>
</dbReference>
<keyword evidence="9" id="KW-0862">Zinc</keyword>
<dbReference type="AlphaFoldDB" id="A0A0E0JDH2"/>
<dbReference type="Proteomes" id="UP000026962">
    <property type="component" value="Chromosome 1"/>
</dbReference>
<evidence type="ECO:0000256" key="4">
    <source>
        <dbReference type="ARBA" id="ARBA00012483"/>
    </source>
</evidence>
<dbReference type="GO" id="GO:0008270">
    <property type="term" value="F:zinc ion binding"/>
    <property type="evidence" value="ECO:0007669"/>
    <property type="project" value="UniProtKB-KW"/>
</dbReference>
<dbReference type="Gene3D" id="3.30.40.10">
    <property type="entry name" value="Zinc/RING finger domain, C3HC4 (zinc finger)"/>
    <property type="match status" value="1"/>
</dbReference>
<evidence type="ECO:0000313" key="14">
    <source>
        <dbReference type="Proteomes" id="UP000026962"/>
    </source>
</evidence>
<dbReference type="OMA" id="QCPVCTH"/>
<evidence type="ECO:0000313" key="13">
    <source>
        <dbReference type="EnsemblPlants" id="OPUNC01G01270.2"/>
    </source>
</evidence>
<sequence length="284" mass="30106">MVVEVAVRIDAAMLHCPLCLLPLKPPIFQCVAGHLACGVCHGKLTDVHCQACGDGDGGAGAYAHNPALDAIARSTKILCPNDKYGCDRYVTYCDVADHQRACPHAPCTCPEPGCGFLAAPPALLDHLTGDHSWPSQEITYRAVHPLVVSASRRRLLLVVRGDGDCDGEQRRVFLLAVGAHGATTTVSVSCVRANAAPGPQYTCKVWTQAPPDAETGVKDSIMMEANVRSFSVPGEVAIEDSTVLCVPPRMLHGASMEMLLRVRIDKLGAGATNRSAIASQCTKK</sequence>
<evidence type="ECO:0000256" key="2">
    <source>
        <dbReference type="ARBA" id="ARBA00004906"/>
    </source>
</evidence>
<dbReference type="EC" id="2.3.2.27" evidence="4"/>
<evidence type="ECO:0000256" key="7">
    <source>
        <dbReference type="ARBA" id="ARBA00022771"/>
    </source>
</evidence>
<dbReference type="HOGENOM" id="CLU_040603_0_0_1"/>
<evidence type="ECO:0000256" key="9">
    <source>
        <dbReference type="ARBA" id="ARBA00022833"/>
    </source>
</evidence>
<keyword evidence="14" id="KW-1185">Reference proteome</keyword>
<organism evidence="13">
    <name type="scientific">Oryza punctata</name>
    <name type="common">Red rice</name>
    <dbReference type="NCBI Taxonomy" id="4537"/>
    <lineage>
        <taxon>Eukaryota</taxon>
        <taxon>Viridiplantae</taxon>
        <taxon>Streptophyta</taxon>
        <taxon>Embryophyta</taxon>
        <taxon>Tracheophyta</taxon>
        <taxon>Spermatophyta</taxon>
        <taxon>Magnoliopsida</taxon>
        <taxon>Liliopsida</taxon>
        <taxon>Poales</taxon>
        <taxon>Poaceae</taxon>
        <taxon>BOP clade</taxon>
        <taxon>Oryzoideae</taxon>
        <taxon>Oryzeae</taxon>
        <taxon>Oryzinae</taxon>
        <taxon>Oryza</taxon>
    </lineage>
</organism>
<dbReference type="EnsemblPlants" id="OPUNC01G01270.2">
    <property type="protein sequence ID" value="OPUNC01G01270.2"/>
    <property type="gene ID" value="OPUNC01G01270"/>
</dbReference>
<protein>
    <recommendedName>
        <fullName evidence="4">RING-type E3 ubiquitin transferase</fullName>
        <ecNumber evidence="4">2.3.2.27</ecNumber>
    </recommendedName>
</protein>
<dbReference type="InterPro" id="IPR044286">
    <property type="entry name" value="SINL_plant"/>
</dbReference>
<comment type="catalytic activity">
    <reaction evidence="1">
        <text>S-ubiquitinyl-[E2 ubiquitin-conjugating enzyme]-L-cysteine + [acceptor protein]-L-lysine = [E2 ubiquitin-conjugating enzyme]-L-cysteine + N(6)-ubiquitinyl-[acceptor protein]-L-lysine.</text>
        <dbReference type="EC" id="2.3.2.27"/>
    </reaction>
</comment>
<comment type="similarity">
    <text evidence="3">Belongs to the SINA (Seven in absentia) family.</text>
</comment>
<dbReference type="InterPro" id="IPR013010">
    <property type="entry name" value="Znf_SIAH"/>
</dbReference>
<evidence type="ECO:0000256" key="5">
    <source>
        <dbReference type="ARBA" id="ARBA00022679"/>
    </source>
</evidence>
<dbReference type="PANTHER" id="PTHR46632:SF18">
    <property type="entry name" value="OS01G0122200 PROTEIN"/>
    <property type="match status" value="1"/>
</dbReference>
<name>A0A0E0JDH2_ORYPU</name>
<evidence type="ECO:0000256" key="1">
    <source>
        <dbReference type="ARBA" id="ARBA00000900"/>
    </source>
</evidence>
<evidence type="ECO:0000259" key="12">
    <source>
        <dbReference type="PROSITE" id="PS51081"/>
    </source>
</evidence>